<feature type="region of interest" description="Disordered" evidence="8">
    <location>
        <begin position="1864"/>
        <end position="1893"/>
    </location>
</feature>
<organism evidence="12 13">
    <name type="scientific">Mytilus coruscus</name>
    <name type="common">Sea mussel</name>
    <dbReference type="NCBI Taxonomy" id="42192"/>
    <lineage>
        <taxon>Eukaryota</taxon>
        <taxon>Metazoa</taxon>
        <taxon>Spiralia</taxon>
        <taxon>Lophotrochozoa</taxon>
        <taxon>Mollusca</taxon>
        <taxon>Bivalvia</taxon>
        <taxon>Autobranchia</taxon>
        <taxon>Pteriomorphia</taxon>
        <taxon>Mytilida</taxon>
        <taxon>Mytiloidea</taxon>
        <taxon>Mytilidae</taxon>
        <taxon>Mytilinae</taxon>
        <taxon>Mytilus</taxon>
    </lineage>
</organism>
<evidence type="ECO:0000256" key="3">
    <source>
        <dbReference type="ARBA" id="ARBA00022692"/>
    </source>
</evidence>
<feature type="transmembrane region" description="Helical" evidence="9">
    <location>
        <begin position="2147"/>
        <end position="2166"/>
    </location>
</feature>
<dbReference type="FunFam" id="3.40.50.300:FF:000997">
    <property type="entry name" value="Multidrug resistance-associated protein 1"/>
    <property type="match status" value="1"/>
</dbReference>
<evidence type="ECO:0000256" key="8">
    <source>
        <dbReference type="SAM" id="MobiDB-lite"/>
    </source>
</evidence>
<dbReference type="Pfam" id="PF00005">
    <property type="entry name" value="ABC_tran"/>
    <property type="match status" value="1"/>
</dbReference>
<evidence type="ECO:0000256" key="4">
    <source>
        <dbReference type="ARBA" id="ARBA00022741"/>
    </source>
</evidence>
<dbReference type="CDD" id="cd03250">
    <property type="entry name" value="ABCC_MRP_domain1"/>
    <property type="match status" value="1"/>
</dbReference>
<keyword evidence="3 9" id="KW-0812">Transmembrane</keyword>
<feature type="region of interest" description="Disordered" evidence="8">
    <location>
        <begin position="2306"/>
        <end position="2328"/>
    </location>
</feature>
<dbReference type="GO" id="GO:0140359">
    <property type="term" value="F:ABC-type transporter activity"/>
    <property type="evidence" value="ECO:0007669"/>
    <property type="project" value="InterPro"/>
</dbReference>
<dbReference type="PROSITE" id="PS50893">
    <property type="entry name" value="ABC_TRANSPORTER_2"/>
    <property type="match status" value="1"/>
</dbReference>
<dbReference type="PROSITE" id="PS00211">
    <property type="entry name" value="ABC_TRANSPORTER_1"/>
    <property type="match status" value="1"/>
</dbReference>
<dbReference type="GO" id="GO:0005524">
    <property type="term" value="F:ATP binding"/>
    <property type="evidence" value="ECO:0007669"/>
    <property type="project" value="UniProtKB-KW"/>
</dbReference>
<comment type="subcellular location">
    <subcellularLocation>
        <location evidence="1">Membrane</location>
        <topology evidence="1">Multi-pass membrane protein</topology>
    </subcellularLocation>
</comment>
<dbReference type="PANTHER" id="PTHR24223:SF461">
    <property type="entry name" value="ATP-BINDING CASSETTE SUB-FAMILY C MEMBER SUR"/>
    <property type="match status" value="1"/>
</dbReference>
<feature type="transmembrane region" description="Helical" evidence="9">
    <location>
        <begin position="2265"/>
        <end position="2283"/>
    </location>
</feature>
<dbReference type="CDD" id="cd18602">
    <property type="entry name" value="ABC_6TM_SUR1_D2_like"/>
    <property type="match status" value="1"/>
</dbReference>
<feature type="transmembrane region" description="Helical" evidence="9">
    <location>
        <begin position="399"/>
        <end position="423"/>
    </location>
</feature>
<feature type="compositionally biased region" description="Basic and acidic residues" evidence="8">
    <location>
        <begin position="532"/>
        <end position="547"/>
    </location>
</feature>
<dbReference type="FunFam" id="1.20.1560.10:FF:000010">
    <property type="entry name" value="Multidrug resistance-associated ABC transporter"/>
    <property type="match status" value="1"/>
</dbReference>
<feature type="transmembrane region" description="Helical" evidence="9">
    <location>
        <begin position="2123"/>
        <end position="2141"/>
    </location>
</feature>
<feature type="domain" description="ABC transmembrane type-1" evidence="11">
    <location>
        <begin position="1992"/>
        <end position="2291"/>
    </location>
</feature>
<feature type="transmembrane region" description="Helical" evidence="9">
    <location>
        <begin position="213"/>
        <end position="236"/>
    </location>
</feature>
<dbReference type="Gene3D" id="3.40.50.300">
    <property type="entry name" value="P-loop containing nucleotide triphosphate hydrolases"/>
    <property type="match status" value="1"/>
</dbReference>
<keyword evidence="6 9" id="KW-1133">Transmembrane helix</keyword>
<keyword evidence="4" id="KW-0547">Nucleotide-binding</keyword>
<evidence type="ECO:0000256" key="9">
    <source>
        <dbReference type="SAM" id="Phobius"/>
    </source>
</evidence>
<dbReference type="Proteomes" id="UP000507470">
    <property type="component" value="Unassembled WGS sequence"/>
</dbReference>
<feature type="transmembrane region" description="Helical" evidence="9">
    <location>
        <begin position="2238"/>
        <end position="2259"/>
    </location>
</feature>
<feature type="transmembrane region" description="Helical" evidence="9">
    <location>
        <begin position="119"/>
        <end position="137"/>
    </location>
</feature>
<keyword evidence="13" id="KW-1185">Reference proteome</keyword>
<feature type="transmembrane region" description="Helical" evidence="9">
    <location>
        <begin position="318"/>
        <end position="336"/>
    </location>
</feature>
<evidence type="ECO:0000313" key="12">
    <source>
        <dbReference type="EMBL" id="CAC5426430.1"/>
    </source>
</evidence>
<evidence type="ECO:0000256" key="5">
    <source>
        <dbReference type="ARBA" id="ARBA00022840"/>
    </source>
</evidence>
<feature type="transmembrane region" description="Helical" evidence="9">
    <location>
        <begin position="1990"/>
        <end position="2012"/>
    </location>
</feature>
<dbReference type="InterPro" id="IPR050173">
    <property type="entry name" value="ABC_transporter_C-like"/>
</dbReference>
<dbReference type="PANTHER" id="PTHR24223">
    <property type="entry name" value="ATP-BINDING CASSETTE SUB-FAMILY C"/>
    <property type="match status" value="1"/>
</dbReference>
<dbReference type="SUPFAM" id="SSF90123">
    <property type="entry name" value="ABC transporter transmembrane region"/>
    <property type="match status" value="2"/>
</dbReference>
<dbReference type="InterPro" id="IPR011527">
    <property type="entry name" value="ABC1_TM_dom"/>
</dbReference>
<feature type="transmembrane region" description="Helical" evidence="9">
    <location>
        <begin position="9"/>
        <end position="28"/>
    </location>
</feature>
<dbReference type="InterPro" id="IPR003439">
    <property type="entry name" value="ABC_transporter-like_ATP-bd"/>
</dbReference>
<dbReference type="SMART" id="SM00382">
    <property type="entry name" value="AAA"/>
    <property type="match status" value="1"/>
</dbReference>
<evidence type="ECO:0000256" key="7">
    <source>
        <dbReference type="ARBA" id="ARBA00023136"/>
    </source>
</evidence>
<evidence type="ECO:0000313" key="13">
    <source>
        <dbReference type="Proteomes" id="UP000507470"/>
    </source>
</evidence>
<reference evidence="12 13" key="1">
    <citation type="submission" date="2020-06" db="EMBL/GenBank/DDBJ databases">
        <authorList>
            <person name="Li R."/>
            <person name="Bekaert M."/>
        </authorList>
    </citation>
    <scope>NUCLEOTIDE SEQUENCE [LARGE SCALE GENOMIC DNA]</scope>
    <source>
        <strain evidence="13">wild</strain>
    </source>
</reference>
<evidence type="ECO:0000256" key="6">
    <source>
        <dbReference type="ARBA" id="ARBA00022989"/>
    </source>
</evidence>
<gene>
    <name evidence="12" type="ORF">MCOR_58134</name>
</gene>
<feature type="domain" description="ABC transmembrane type-1" evidence="11">
    <location>
        <begin position="129"/>
        <end position="419"/>
    </location>
</feature>
<feature type="region of interest" description="Disordered" evidence="8">
    <location>
        <begin position="505"/>
        <end position="576"/>
    </location>
</feature>
<feature type="region of interest" description="Disordered" evidence="8">
    <location>
        <begin position="1937"/>
        <end position="1957"/>
    </location>
</feature>
<sequence length="2328" mass="259259">MWVTWIDIAMYLILLLTEIIFLFIQRYAFFSNPIPVRPSPDLGKSDYIFSHVNLLSKITCFWILSLLRQGYKHPLEQENLGDLPESELSSTNYKKLKAAFEFEKSKAELKGEKPSFHKIYLRAFWPILALAGLLRLFGDMLAFVGPWCVEHVVAYAYKETKSHDLPVPLLTNQNASLYGYQDNLSKNFTLILNQMNSTQIIHYLTVSEFLQNGYILCVVLFIATIVQLSLLQYHYFLVIREGIRVKTALQTIIYKKSLTISGLVISGGKMTIGSIMNHMTLDTLFIMMLFFLFHYIWAAPLQVMVAIILLYFKLGVSAVIGASIFILAAPLQYYIARQMSVQQKKVMSNADNRVKKCNEMVQSMRVIKLLAWEKICQKTINQSRKPELWALFRAAVFRIFFNFAGVAIPILGTMITFILYPYLEDEPQFIYKNLFQNINCQFNYINNYRYKSILYSMKDAEGFNTGDKHKTHTIGTETMDNKPLKVGVVVEGVNGTGKPVTVLQNEMSSSQSSLESNLSRTPGHSRQNSHTSLKDIMELKERRHSEPNKTGSLTVNDKKETSGRQRHTSGVSTEDEDEIAEKFTLIEARMVVEINNGSFSWDLSTQEPALNDINVKIPTGKLTIIVGSVGSGKTSLLSAMLGEMLTIKGEVNWHKGSKLAYAAQKAWLLHDTLRDNVLFGLPYTWRRYKSVIHSCALQPDLDIYIVDNTMLVDGINLSGGQKQRISIARALYSKADTVLLDDPFSALDAHVGKHVFEEAILNRMLKKKRTVILVTHQLQYLSYASHVSVGSTVLVTHQLQYLSYASHVSVGSTVVVVTHQLQYLRFASHVSVGSTVILVTHQLQYLSYASHVSVGSTVILVTHQLQYLSYASHVSVGSTVILVTHQLQYLSYASHVSVGSTVILVTHQLQYLSYASHVSVGSTVVLVTHQLQYLSYASHVSVGSTVVVVTHQIQYLSYASHVSVVTHQLQYLSYASHVSVGSTVVVVTHQLQYLSYASRVSVGSTVILVTHQLQYLSYASHVSVGSTVILVTHQIQYLSYASHVSVGSTVILVTHQLQYLSYASHVSVGSTVVVVTHQLQYLSYASHVSVGSTVILVTHQLQYLSYASHVSVGSTVILVTHQLQYLSYASHVSVGSTVILVTHQLQYLSYASHVSVGSTVILVTHQLQYLSYASHVSVGSTVILVTHQLQYLSYASHVSVGSTVILVTHQLQYLSYASHVSVGSTVVLVTHQLQYLSYASHVSVGSTVILVTHQLQYLSYASHVSVGSTVILVTHQLQYLSYASHVSVGSTVILVTHQLQYLSYASHVSVGSTVVVVTHQLQYLSYASHVSVGSTVILVTHQLQYLSYASHVSVGSTVILVTHQLQYLSYASHVSVGSTVILVTHQLQYLSYASHVSVGSTVILVTHQLQYTSVMLVIYASHVSVGSTVILVTHQLQYLRFASHVSVGSTVILVTHQLQFLSYASHVSVGSTVLLVTHQLQYLRFASHVSVGSTVILVTHQLQYLSYASRVSVGSTVILVKHQLQYLSYASHVSVGSTVVVVIHQLQYLSYASRVSVGSTVILVTHQLQYLSYASHVSVGSTVILVTHQLQYPRFASHVSVGSTVIVVTHQLQYLSYASYVSVGSTVILVTHQLQYLRYASHVSVGSTVILVTHQLQYLRFASLVSVGSTVVLVTHQLQYLSYASHVSVGSTVILVTHQLQYLNYASHVSVGSTVILVTHQLQYLRYASHVSVGSTVILVTHQLQYLRFASLVSVGSTVVLVTHQLQYLSYASHVSVGSTVILVTHQLQYLSYASHVSVGSTVILVTHQLQYLRFASLVSVGAACMKRVIVMKEGGIQYQGKLHDVKKVNPELYESWRKALREASTIEPRESERPSESSTEMRVGSPHLEGRKHSYPSITELQHQSSVSFSSNTLGRQLSQFSYNEEEEEPVIEFKEQDIEENDQESEASPLKNNAAEKDGKFIKKEHQEKGAVKAIVYLHYVKACGTGCVLLVLSLLVSYYALLVGSNFWLSVWSEDSTEFNTQLKAFQQLGNSTNMTAPIFNNTYYTNIYVALSISGIMAALLAGLVLYVVGIRASRNLHKLMLDTILHVPGRFFDTNPSGRIINRFSNDMGQVDQKLPNILDNFLGCLFTTLCAVIVNTITTPYFILAAIPLFILYYLIQLFFRASARELQRLDNTTKSPIFSHFSETLNGLQTIRAYRAEKRFFSKVMNLINKNNTPFLYLHTANRWLGVNLDYLGSIQVLFAAIVTLSTCLAGSTSPAFVGLGITYALQVSFYLNWIVRMSTETEMLMNSVERVHEYTKLEREPDKHPDGNLIVDESWPEKGR</sequence>
<dbReference type="GO" id="GO:0016020">
    <property type="term" value="C:membrane"/>
    <property type="evidence" value="ECO:0007669"/>
    <property type="project" value="UniProtKB-SubCell"/>
</dbReference>
<keyword evidence="5" id="KW-0067">ATP-binding</keyword>
<dbReference type="SUPFAM" id="SSF52540">
    <property type="entry name" value="P-loop containing nucleoside triphosphate hydrolases"/>
    <property type="match status" value="1"/>
</dbReference>
<feature type="transmembrane region" description="Helical" evidence="9">
    <location>
        <begin position="284"/>
        <end position="312"/>
    </location>
</feature>
<feature type="compositionally biased region" description="Low complexity" evidence="8">
    <location>
        <begin position="505"/>
        <end position="519"/>
    </location>
</feature>
<accession>A0A6J8F148</accession>
<evidence type="ECO:0008006" key="14">
    <source>
        <dbReference type="Google" id="ProtNLM"/>
    </source>
</evidence>
<keyword evidence="2" id="KW-0813">Transport</keyword>
<dbReference type="InterPro" id="IPR036640">
    <property type="entry name" value="ABC1_TM_sf"/>
</dbReference>
<proteinExistence type="predicted"/>
<evidence type="ECO:0000256" key="1">
    <source>
        <dbReference type="ARBA" id="ARBA00004141"/>
    </source>
</evidence>
<dbReference type="PROSITE" id="PS50929">
    <property type="entry name" value="ABC_TM1F"/>
    <property type="match status" value="2"/>
</dbReference>
<dbReference type="EMBL" id="CACVKT020010430">
    <property type="protein sequence ID" value="CAC5426430.1"/>
    <property type="molecule type" value="Genomic_DNA"/>
</dbReference>
<keyword evidence="7 9" id="KW-0472">Membrane</keyword>
<dbReference type="InterPro" id="IPR017871">
    <property type="entry name" value="ABC_transporter-like_CS"/>
</dbReference>
<dbReference type="Gene3D" id="1.20.1560.10">
    <property type="entry name" value="ABC transporter type 1, transmembrane domain"/>
    <property type="match status" value="2"/>
</dbReference>
<dbReference type="InterPro" id="IPR003593">
    <property type="entry name" value="AAA+_ATPase"/>
</dbReference>
<feature type="transmembrane region" description="Helical" evidence="9">
    <location>
        <begin position="2051"/>
        <end position="2073"/>
    </location>
</feature>
<dbReference type="InterPro" id="IPR027417">
    <property type="entry name" value="P-loop_NTPase"/>
</dbReference>
<evidence type="ECO:0000259" key="11">
    <source>
        <dbReference type="PROSITE" id="PS50929"/>
    </source>
</evidence>
<feature type="compositionally biased region" description="Polar residues" evidence="8">
    <location>
        <begin position="520"/>
        <end position="531"/>
    </location>
</feature>
<dbReference type="Pfam" id="PF00664">
    <property type="entry name" value="ABC_membrane"/>
    <property type="match status" value="2"/>
</dbReference>
<evidence type="ECO:0000256" key="2">
    <source>
        <dbReference type="ARBA" id="ARBA00022448"/>
    </source>
</evidence>
<feature type="domain" description="ABC transporter" evidence="10">
    <location>
        <begin position="592"/>
        <end position="817"/>
    </location>
</feature>
<protein>
    <recommendedName>
        <fullName evidence="14">ABCC9</fullName>
    </recommendedName>
</protein>
<evidence type="ECO:0000259" key="10">
    <source>
        <dbReference type="PROSITE" id="PS50893"/>
    </source>
</evidence>
<name>A0A6J8F148_MYTCO</name>
<dbReference type="OrthoDB" id="6500128at2759"/>
<dbReference type="GO" id="GO:0016887">
    <property type="term" value="F:ATP hydrolysis activity"/>
    <property type="evidence" value="ECO:0007669"/>
    <property type="project" value="InterPro"/>
</dbReference>